<dbReference type="STRING" id="634994.GCWU000323_02372"/>
<dbReference type="PANTHER" id="PTHR40065">
    <property type="entry name" value="RNA-BINDING PROTEIN YHBY"/>
    <property type="match status" value="1"/>
</dbReference>
<name>C9N0K7_9FUSO</name>
<dbReference type="Pfam" id="PF01985">
    <property type="entry name" value="CRS1_YhbY"/>
    <property type="match status" value="1"/>
</dbReference>
<dbReference type="InterPro" id="IPR051925">
    <property type="entry name" value="RNA-binding_domain"/>
</dbReference>
<evidence type="ECO:0000313" key="4">
    <source>
        <dbReference type="EMBL" id="EEX73694.1"/>
    </source>
</evidence>
<protein>
    <submittedName>
        <fullName evidence="4">RNA-binding protein, YhbY family</fullName>
    </submittedName>
</protein>
<dbReference type="InterPro" id="IPR017924">
    <property type="entry name" value="RNA-binding_YhbY"/>
</dbReference>
<dbReference type="InterPro" id="IPR035920">
    <property type="entry name" value="YhbY-like_sf"/>
</dbReference>
<dbReference type="Proteomes" id="UP000006233">
    <property type="component" value="Unassembled WGS sequence"/>
</dbReference>
<dbReference type="SUPFAM" id="SSF75471">
    <property type="entry name" value="YhbY-like"/>
    <property type="match status" value="1"/>
</dbReference>
<dbReference type="Gene3D" id="3.30.110.60">
    <property type="entry name" value="YhbY-like"/>
    <property type="match status" value="1"/>
</dbReference>
<accession>C9N0K7</accession>
<organism evidence="4 5">
    <name type="scientific">Leptotrichia hofstadii F0254</name>
    <dbReference type="NCBI Taxonomy" id="634994"/>
    <lineage>
        <taxon>Bacteria</taxon>
        <taxon>Fusobacteriati</taxon>
        <taxon>Fusobacteriota</taxon>
        <taxon>Fusobacteriia</taxon>
        <taxon>Fusobacteriales</taxon>
        <taxon>Leptotrichiaceae</taxon>
        <taxon>Leptotrichia</taxon>
    </lineage>
</organism>
<comment type="caution">
    <text evidence="4">The sequence shown here is derived from an EMBL/GenBank/DDBJ whole genome shotgun (WGS) entry which is preliminary data.</text>
</comment>
<evidence type="ECO:0000256" key="2">
    <source>
        <dbReference type="PROSITE-ProRule" id="PRU00626"/>
    </source>
</evidence>
<dbReference type="RefSeq" id="WP_006805665.1">
    <property type="nucleotide sequence ID" value="NZ_GG700633.1"/>
</dbReference>
<feature type="domain" description="CRM" evidence="3">
    <location>
        <begin position="2"/>
        <end position="99"/>
    </location>
</feature>
<dbReference type="HOGENOM" id="CLU_095994_1_0_0"/>
<keyword evidence="1 2" id="KW-0694">RNA-binding</keyword>
<dbReference type="PROSITE" id="PS51295">
    <property type="entry name" value="CRM"/>
    <property type="match status" value="1"/>
</dbReference>
<evidence type="ECO:0000259" key="3">
    <source>
        <dbReference type="PROSITE" id="PS51295"/>
    </source>
</evidence>
<dbReference type="eggNOG" id="COG1534">
    <property type="taxonomic scope" value="Bacteria"/>
</dbReference>
<gene>
    <name evidence="4" type="ORF">GCWU000323_02372</name>
</gene>
<evidence type="ECO:0000313" key="5">
    <source>
        <dbReference type="Proteomes" id="UP000006233"/>
    </source>
</evidence>
<reference evidence="4 5" key="1">
    <citation type="submission" date="2009-09" db="EMBL/GenBank/DDBJ databases">
        <authorList>
            <person name="Weinstock G."/>
            <person name="Sodergren E."/>
            <person name="Clifton S."/>
            <person name="Fulton L."/>
            <person name="Fulton B."/>
            <person name="Courtney L."/>
            <person name="Fronick C."/>
            <person name="Harrison M."/>
            <person name="Strong C."/>
            <person name="Farmer C."/>
            <person name="Delahaunty K."/>
            <person name="Markovic C."/>
            <person name="Hall O."/>
            <person name="Minx P."/>
            <person name="Tomlinson C."/>
            <person name="Mitreva M."/>
            <person name="Nelson J."/>
            <person name="Hou S."/>
            <person name="Wollam A."/>
            <person name="Pepin K.H."/>
            <person name="Johnson M."/>
            <person name="Bhonagiri V."/>
            <person name="Nash W.E."/>
            <person name="Warren W."/>
            <person name="Chinwalla A."/>
            <person name="Mardis E.R."/>
            <person name="Wilson R.K."/>
        </authorList>
    </citation>
    <scope>NUCLEOTIDE SEQUENCE [LARGE SCALE GENOMIC DNA]</scope>
    <source>
        <strain evidence="4 5">F0254</strain>
    </source>
</reference>
<dbReference type="NCBIfam" id="TIGR00253">
    <property type="entry name" value="RNA_bind_YhbY"/>
    <property type="match status" value="1"/>
</dbReference>
<dbReference type="EMBL" id="ACVB02000026">
    <property type="protein sequence ID" value="EEX73694.1"/>
    <property type="molecule type" value="Genomic_DNA"/>
</dbReference>
<evidence type="ECO:0000256" key="1">
    <source>
        <dbReference type="ARBA" id="ARBA00022884"/>
    </source>
</evidence>
<dbReference type="PANTHER" id="PTHR40065:SF3">
    <property type="entry name" value="RNA-BINDING PROTEIN YHBY"/>
    <property type="match status" value="1"/>
</dbReference>
<dbReference type="GO" id="GO:0003723">
    <property type="term" value="F:RNA binding"/>
    <property type="evidence" value="ECO:0007669"/>
    <property type="project" value="UniProtKB-UniRule"/>
</dbReference>
<dbReference type="SMART" id="SM01103">
    <property type="entry name" value="CRS1_YhbY"/>
    <property type="match status" value="1"/>
</dbReference>
<proteinExistence type="predicted"/>
<sequence>MIQLSSKERAFLKKLAHNLDPIVRIGKDGIDENVLKSISEVVKKRELIKVKILQNSSVEFDREMATEIAQKTKSVFVDKIGSVLIFFKPKTTKDAKITPEFNEFRKSKKIKDKIF</sequence>
<dbReference type="InterPro" id="IPR001890">
    <property type="entry name" value="RNA-binding_CRM"/>
</dbReference>
<dbReference type="AlphaFoldDB" id="C9N0K7"/>